<dbReference type="PANTHER" id="PTHR30486:SF16">
    <property type="entry name" value="TWITCHING MOTILITY PROTEIN PILT"/>
    <property type="match status" value="1"/>
</dbReference>
<dbReference type="InterPro" id="IPR001482">
    <property type="entry name" value="T2SS/T4SS_dom"/>
</dbReference>
<dbReference type="InterPro" id="IPR003593">
    <property type="entry name" value="AAA+_ATPase"/>
</dbReference>
<dbReference type="EMBL" id="ABOX02000036">
    <property type="protein sequence ID" value="EEF58852.1"/>
    <property type="molecule type" value="Genomic_DNA"/>
</dbReference>
<dbReference type="OrthoDB" id="9805147at2"/>
<comment type="caution">
    <text evidence="3">The sequence shown here is derived from an EMBL/GenBank/DDBJ whole genome shotgun (WGS) entry which is preliminary data.</text>
</comment>
<evidence type="ECO:0000313" key="4">
    <source>
        <dbReference type="Proteomes" id="UP000003688"/>
    </source>
</evidence>
<evidence type="ECO:0000256" key="1">
    <source>
        <dbReference type="ARBA" id="ARBA00006611"/>
    </source>
</evidence>
<name>B9XMS7_PEDPL</name>
<protein>
    <submittedName>
        <fullName evidence="3">Twitching motility protein</fullName>
    </submittedName>
</protein>
<organism evidence="3 4">
    <name type="scientific">Pedosphaera parvula (strain Ellin514)</name>
    <dbReference type="NCBI Taxonomy" id="320771"/>
    <lineage>
        <taxon>Bacteria</taxon>
        <taxon>Pseudomonadati</taxon>
        <taxon>Verrucomicrobiota</taxon>
        <taxon>Pedosphaerae</taxon>
        <taxon>Pedosphaerales</taxon>
        <taxon>Pedosphaeraceae</taxon>
        <taxon>Pedosphaera</taxon>
    </lineage>
</organism>
<accession>B9XMS7</accession>
<dbReference type="STRING" id="320771.Cflav_PD1685"/>
<dbReference type="NCBIfam" id="TIGR01420">
    <property type="entry name" value="pilT_fam"/>
    <property type="match status" value="1"/>
</dbReference>
<dbReference type="PANTHER" id="PTHR30486">
    <property type="entry name" value="TWITCHING MOTILITY PROTEIN PILT"/>
    <property type="match status" value="1"/>
</dbReference>
<dbReference type="SMART" id="SM00382">
    <property type="entry name" value="AAA"/>
    <property type="match status" value="1"/>
</dbReference>
<gene>
    <name evidence="3" type="ORF">Cflav_PD1685</name>
</gene>
<comment type="similarity">
    <text evidence="1">Belongs to the GSP E family.</text>
</comment>
<dbReference type="CDD" id="cd01131">
    <property type="entry name" value="PilT"/>
    <property type="match status" value="1"/>
</dbReference>
<dbReference type="GO" id="GO:0005524">
    <property type="term" value="F:ATP binding"/>
    <property type="evidence" value="ECO:0007669"/>
    <property type="project" value="InterPro"/>
</dbReference>
<feature type="domain" description="AAA+ ATPase" evidence="2">
    <location>
        <begin position="133"/>
        <end position="267"/>
    </location>
</feature>
<dbReference type="SUPFAM" id="SSF52540">
    <property type="entry name" value="P-loop containing nucleoside triphosphate hydrolases"/>
    <property type="match status" value="1"/>
</dbReference>
<dbReference type="Pfam" id="PF00437">
    <property type="entry name" value="T2SSE"/>
    <property type="match status" value="1"/>
</dbReference>
<dbReference type="Proteomes" id="UP000003688">
    <property type="component" value="Unassembled WGS sequence"/>
</dbReference>
<dbReference type="InterPro" id="IPR027417">
    <property type="entry name" value="P-loop_NTPase"/>
</dbReference>
<reference evidence="3 4" key="1">
    <citation type="journal article" date="2011" name="J. Bacteriol.">
        <title>Genome sequence of 'Pedosphaera parvula' Ellin514, an aerobic Verrucomicrobial isolate from pasture soil.</title>
        <authorList>
            <person name="Kant R."/>
            <person name="van Passel M.W."/>
            <person name="Sangwan P."/>
            <person name="Palva A."/>
            <person name="Lucas S."/>
            <person name="Copeland A."/>
            <person name="Lapidus A."/>
            <person name="Glavina Del Rio T."/>
            <person name="Dalin E."/>
            <person name="Tice H."/>
            <person name="Bruce D."/>
            <person name="Goodwin L."/>
            <person name="Pitluck S."/>
            <person name="Chertkov O."/>
            <person name="Larimer F.W."/>
            <person name="Land M.L."/>
            <person name="Hauser L."/>
            <person name="Brettin T.S."/>
            <person name="Detter J.C."/>
            <person name="Han S."/>
            <person name="de Vos W.M."/>
            <person name="Janssen P.H."/>
            <person name="Smidt H."/>
        </authorList>
    </citation>
    <scope>NUCLEOTIDE SEQUENCE [LARGE SCALE GENOMIC DNA]</scope>
    <source>
        <strain evidence="3 4">Ellin514</strain>
    </source>
</reference>
<dbReference type="Gene3D" id="3.40.50.300">
    <property type="entry name" value="P-loop containing nucleotide triphosphate hydrolases"/>
    <property type="match status" value="1"/>
</dbReference>
<proteinExistence type="inferred from homology"/>
<dbReference type="AlphaFoldDB" id="B9XMS7"/>
<dbReference type="Gene3D" id="3.30.450.90">
    <property type="match status" value="1"/>
</dbReference>
<dbReference type="GO" id="GO:0016887">
    <property type="term" value="F:ATP hydrolysis activity"/>
    <property type="evidence" value="ECO:0007669"/>
    <property type="project" value="InterPro"/>
</dbReference>
<evidence type="ECO:0000313" key="3">
    <source>
        <dbReference type="EMBL" id="EEF58852.1"/>
    </source>
</evidence>
<dbReference type="InterPro" id="IPR050921">
    <property type="entry name" value="T4SS_GSP_E_ATPase"/>
</dbReference>
<dbReference type="RefSeq" id="WP_007417116.1">
    <property type="nucleotide sequence ID" value="NZ_ABOX02000036.1"/>
</dbReference>
<keyword evidence="4" id="KW-1185">Reference proteome</keyword>
<evidence type="ECO:0000259" key="2">
    <source>
        <dbReference type="SMART" id="SM00382"/>
    </source>
</evidence>
<sequence>MRRPELDYILSTMLDSAPEVSDLLFTVDKPLQVEAAGELAPVSCDPPIEKLTPFQTEMIALNLVGENIWNIKDLLRTGSCDSAYTVIDKARLRINIFSQRGNYSIVLRKLNTKMPTLEALQLPEIIYQVPNEKTGLVLVTGATGSGKSTTIAAVLNELNRTRAIHIITLEDPVEFVHPHEKSTFNQRELGSDFDNFANGLRAALRQAPKVILVGEMRDRETVKIALSAAETGHLVLSTLHTVDAGQTINRILGMFETDEQEQIRVRLADTLRWVVSQRLVPRIGGGRHAILEVMGANLRTKETIVQGESEGKSFYEIIEASQPFGWRTFDYSALEGYEQGTITEETALLYCSKRGPVTRGIDNLKKGRGENTHHMNSLKMKPSAEFGKVAPPPIPTTLKLK</sequence>
<dbReference type="InterPro" id="IPR006321">
    <property type="entry name" value="PilT/PilU"/>
</dbReference>